<evidence type="ECO:0000313" key="3">
    <source>
        <dbReference type="EMBL" id="OQV19624.1"/>
    </source>
</evidence>
<reference evidence="4" key="1">
    <citation type="submission" date="2017-01" db="EMBL/GenBank/DDBJ databases">
        <title>Comparative genomics of anhydrobiosis in the tardigrade Hypsibius dujardini.</title>
        <authorList>
            <person name="Yoshida Y."/>
            <person name="Koutsovoulos G."/>
            <person name="Laetsch D."/>
            <person name="Stevens L."/>
            <person name="Kumar S."/>
            <person name="Horikawa D."/>
            <person name="Ishino K."/>
            <person name="Komine S."/>
            <person name="Tomita M."/>
            <person name="Blaxter M."/>
            <person name="Arakawa K."/>
        </authorList>
    </citation>
    <scope>NUCLEOTIDE SEQUENCE [LARGE SCALE GENOMIC DNA]</scope>
    <source>
        <strain evidence="4">Z151</strain>
    </source>
</reference>
<feature type="compositionally biased region" description="Acidic residues" evidence="1">
    <location>
        <begin position="207"/>
        <end position="217"/>
    </location>
</feature>
<dbReference type="GO" id="GO:0046983">
    <property type="term" value="F:protein dimerization activity"/>
    <property type="evidence" value="ECO:0007669"/>
    <property type="project" value="InterPro"/>
</dbReference>
<keyword evidence="4" id="KW-1185">Reference proteome</keyword>
<accession>A0A1W0WWQ5</accession>
<dbReference type="OrthoDB" id="10048995at2759"/>
<dbReference type="GO" id="GO:0032502">
    <property type="term" value="P:developmental process"/>
    <property type="evidence" value="ECO:0007669"/>
    <property type="project" value="TreeGrafter"/>
</dbReference>
<evidence type="ECO:0000259" key="2">
    <source>
        <dbReference type="PROSITE" id="PS50888"/>
    </source>
</evidence>
<dbReference type="InterPro" id="IPR036638">
    <property type="entry name" value="HLH_DNA-bd_sf"/>
</dbReference>
<dbReference type="PANTHER" id="PTHR23349:SF112">
    <property type="entry name" value="48 RELATED 1, ISOFORM B"/>
    <property type="match status" value="1"/>
</dbReference>
<dbReference type="EMBL" id="MTYJ01000037">
    <property type="protein sequence ID" value="OQV19624.1"/>
    <property type="molecule type" value="Genomic_DNA"/>
</dbReference>
<dbReference type="GO" id="GO:0000981">
    <property type="term" value="F:DNA-binding transcription factor activity, RNA polymerase II-specific"/>
    <property type="evidence" value="ECO:0007669"/>
    <property type="project" value="TreeGrafter"/>
</dbReference>
<dbReference type="Proteomes" id="UP000192578">
    <property type="component" value="Unassembled WGS sequence"/>
</dbReference>
<dbReference type="Pfam" id="PF00010">
    <property type="entry name" value="HLH"/>
    <property type="match status" value="1"/>
</dbReference>
<gene>
    <name evidence="3" type="ORF">BV898_06398</name>
</gene>
<dbReference type="InterPro" id="IPR050283">
    <property type="entry name" value="E-box_TF_Regulators"/>
</dbReference>
<dbReference type="AlphaFoldDB" id="A0A1W0WWQ5"/>
<name>A0A1W0WWQ5_HYPEX</name>
<organism evidence="3 4">
    <name type="scientific">Hypsibius exemplaris</name>
    <name type="common">Freshwater tardigrade</name>
    <dbReference type="NCBI Taxonomy" id="2072580"/>
    <lineage>
        <taxon>Eukaryota</taxon>
        <taxon>Metazoa</taxon>
        <taxon>Ecdysozoa</taxon>
        <taxon>Tardigrada</taxon>
        <taxon>Eutardigrada</taxon>
        <taxon>Parachela</taxon>
        <taxon>Hypsibioidea</taxon>
        <taxon>Hypsibiidae</taxon>
        <taxon>Hypsibius</taxon>
    </lineage>
</organism>
<sequence length="217" mass="25211">MDFHTKMDFFEFPPDYNNNNNSGRSCCYSNIIGGPSCVYSDYLNTQLAKDPNDYLLENGFSRRSKKRKGPHTHMVQRQAANLRERRRMQSINEAYEELRHHIPVEPYERRLSKVDTLKTAMKYIAFLAEVLSNDRDGDTTGGVKRGPVKEEEPVKIILQCKQDFLEMQDPDYPPVEGHSLTWARDRQPGSPDANHWTTTKTWRPIPDDDLMLEESDT</sequence>
<dbReference type="Gene3D" id="4.10.280.10">
    <property type="entry name" value="Helix-loop-helix DNA-binding domain"/>
    <property type="match status" value="1"/>
</dbReference>
<evidence type="ECO:0000313" key="4">
    <source>
        <dbReference type="Proteomes" id="UP000192578"/>
    </source>
</evidence>
<feature type="region of interest" description="Disordered" evidence="1">
    <location>
        <begin position="184"/>
        <end position="217"/>
    </location>
</feature>
<comment type="caution">
    <text evidence="3">The sequence shown here is derived from an EMBL/GenBank/DDBJ whole genome shotgun (WGS) entry which is preliminary data.</text>
</comment>
<dbReference type="SMART" id="SM00353">
    <property type="entry name" value="HLH"/>
    <property type="match status" value="1"/>
</dbReference>
<dbReference type="SUPFAM" id="SSF47459">
    <property type="entry name" value="HLH, helix-loop-helix DNA-binding domain"/>
    <property type="match status" value="1"/>
</dbReference>
<proteinExistence type="predicted"/>
<feature type="domain" description="BHLH" evidence="2">
    <location>
        <begin position="75"/>
        <end position="127"/>
    </location>
</feature>
<dbReference type="PROSITE" id="PS50888">
    <property type="entry name" value="BHLH"/>
    <property type="match status" value="1"/>
</dbReference>
<dbReference type="PANTHER" id="PTHR23349">
    <property type="entry name" value="BASIC HELIX-LOOP-HELIX TRANSCRIPTION FACTOR, TWIST"/>
    <property type="match status" value="1"/>
</dbReference>
<evidence type="ECO:0000256" key="1">
    <source>
        <dbReference type="SAM" id="MobiDB-lite"/>
    </source>
</evidence>
<dbReference type="CDD" id="cd11417">
    <property type="entry name" value="bHLH_TS_PTF1A"/>
    <property type="match status" value="1"/>
</dbReference>
<dbReference type="GO" id="GO:0000977">
    <property type="term" value="F:RNA polymerase II transcription regulatory region sequence-specific DNA binding"/>
    <property type="evidence" value="ECO:0007669"/>
    <property type="project" value="TreeGrafter"/>
</dbReference>
<protein>
    <submittedName>
        <fullName evidence="3">Pancreas transcription factor 1 subunit alpha</fullName>
    </submittedName>
</protein>
<dbReference type="InterPro" id="IPR011598">
    <property type="entry name" value="bHLH_dom"/>
</dbReference>